<dbReference type="NCBIfam" id="TIGR01613">
    <property type="entry name" value="primase_Cterm"/>
    <property type="match status" value="1"/>
</dbReference>
<dbReference type="InterPro" id="IPR036390">
    <property type="entry name" value="WH_DNA-bd_sf"/>
</dbReference>
<dbReference type="PANTHER" id="PTHR35372">
    <property type="entry name" value="ATP BINDING PROTEIN-RELATED"/>
    <property type="match status" value="1"/>
</dbReference>
<evidence type="ECO:0000256" key="2">
    <source>
        <dbReference type="ARBA" id="ARBA00022801"/>
    </source>
</evidence>
<dbReference type="RefSeq" id="WP_347980619.1">
    <property type="nucleotide sequence ID" value="NZ_CP154878.1"/>
</dbReference>
<reference evidence="6" key="1">
    <citation type="submission" date="2024-04" db="EMBL/GenBank/DDBJ databases">
        <title>Limosilactobacillus allomucosae sp. nov., a novel species isolated from wild boar faecal samples as a potential probiotics for domestic pigs.</title>
        <authorList>
            <person name="Chen B."/>
        </authorList>
    </citation>
    <scope>NUCLEOTIDE SEQUENCE</scope>
    <source>
        <strain evidence="6">WILCCON 0051</strain>
    </source>
</reference>
<evidence type="ECO:0000259" key="5">
    <source>
        <dbReference type="PROSITE" id="PS51206"/>
    </source>
</evidence>
<dbReference type="Gene3D" id="3.40.50.300">
    <property type="entry name" value="P-loop containing nucleotide triphosphate hydrolases"/>
    <property type="match status" value="1"/>
</dbReference>
<organism evidence="6">
    <name type="scientific">Limosilactobacillus allomucosae</name>
    <dbReference type="NCBI Taxonomy" id="3142938"/>
    <lineage>
        <taxon>Bacteria</taxon>
        <taxon>Bacillati</taxon>
        <taxon>Bacillota</taxon>
        <taxon>Bacilli</taxon>
        <taxon>Lactobacillales</taxon>
        <taxon>Lactobacillaceae</taxon>
        <taxon>Limosilactobacillus</taxon>
    </lineage>
</organism>
<dbReference type="SUPFAM" id="SSF52540">
    <property type="entry name" value="P-loop containing nucleoside triphosphate hydrolases"/>
    <property type="match status" value="1"/>
</dbReference>
<keyword evidence="1" id="KW-0547">Nucleotide-binding</keyword>
<dbReference type="Gene3D" id="1.10.10.10">
    <property type="entry name" value="Winged helix-like DNA-binding domain superfamily/Winged helix DNA-binding domain"/>
    <property type="match status" value="1"/>
</dbReference>
<dbReference type="InterPro" id="IPR045455">
    <property type="entry name" value="NrS-1_pol-like_helicase"/>
</dbReference>
<dbReference type="PANTHER" id="PTHR35372:SF2">
    <property type="entry name" value="SF3 HELICASE DOMAIN-CONTAINING PROTEIN"/>
    <property type="match status" value="1"/>
</dbReference>
<dbReference type="InterPro" id="IPR036388">
    <property type="entry name" value="WH-like_DNA-bd_sf"/>
</dbReference>
<dbReference type="InterPro" id="IPR014818">
    <property type="entry name" value="Phage/plasmid_primase_P4_C"/>
</dbReference>
<evidence type="ECO:0000256" key="1">
    <source>
        <dbReference type="ARBA" id="ARBA00022741"/>
    </source>
</evidence>
<dbReference type="GO" id="GO:0005524">
    <property type="term" value="F:ATP binding"/>
    <property type="evidence" value="ECO:0007669"/>
    <property type="project" value="UniProtKB-KW"/>
</dbReference>
<accession>A0AAU7C4B2</accession>
<dbReference type="Pfam" id="PF03288">
    <property type="entry name" value="Pox_D5"/>
    <property type="match status" value="1"/>
</dbReference>
<evidence type="ECO:0000313" key="6">
    <source>
        <dbReference type="EMBL" id="XBG95963.1"/>
    </source>
</evidence>
<dbReference type="GO" id="GO:0004386">
    <property type="term" value="F:helicase activity"/>
    <property type="evidence" value="ECO:0007669"/>
    <property type="project" value="UniProtKB-KW"/>
</dbReference>
<dbReference type="Pfam" id="PF19263">
    <property type="entry name" value="DUF5906"/>
    <property type="match status" value="1"/>
</dbReference>
<dbReference type="EMBL" id="CP154878">
    <property type="protein sequence ID" value="XBG95963.1"/>
    <property type="molecule type" value="Genomic_DNA"/>
</dbReference>
<keyword evidence="3" id="KW-0347">Helicase</keyword>
<evidence type="ECO:0000256" key="3">
    <source>
        <dbReference type="ARBA" id="ARBA00022806"/>
    </source>
</evidence>
<protein>
    <submittedName>
        <fullName evidence="6">Phage/plasmid primase, P4 family</fullName>
    </submittedName>
</protein>
<dbReference type="Pfam" id="PF08706">
    <property type="entry name" value="D5_N"/>
    <property type="match status" value="1"/>
</dbReference>
<sequence>MYEKIPNELKKLSQWGYYHRIWNDEKGKYNKIPKNPYNGGDGKTNDQSTWSDFDTAMQALKTYPDADGLAFYFANGYVGLDIDHIAEDLNNAKSGDTNPNNLVNKARELTHGSYMETSMSGEGIHVIFKGEILGKRRRKGNYEMYQSGRFFALTGNSLMAEPEIKSLNSHDMKILYEHYFHDEKAAGPTQKQVEPVAANNLSDDEIIERAENASNGERFKSFMDGGWESSYSSHSEADMAFANDLAFWCGKDFGQMDRIFRRSSLYRKKYDEKRGKTTYGYELLNKAINETTSVFNPHQPLNLNYDMSFLQNNGDETKGLREKETKTLPNWAYLDGLKVKAYPAALGHAILEENDYFYTKSIDGATSKVYYQLYQYNPKTGLWVAIGDQTIKHLISVKLVSVNAWTAKTARETFQYVSDGIEIKPISETIDNIQPRYAHFKNGVYDFKTNQILPHSKEYYFTNGRDYDLEPNKDAPETNAWLVESFGDGYKTMMEYIGYMFYRSYEPIQAFVIVKSGGGEGKSTFFREVEELIGDGNYSSLPLSNLTPPLGNGNKNFDVAELYHKQANINADISNSIIGDTGALKRITGGDTISTNVKNHGMMQAEFYAKLLFGANELPPFRDNTHGFERRINVLEFSSIPNFKEKYNLKTIRDERGAFAYECIQLAKQAMERNSLTQTESIKKNRREWINNNDPVQEFIDECCTLGKDCYIEKSNLYDQYKIFCRKNAHNPLSSQKFKADLKVKGIFAIRKRIGNERPYVYVGISMPLYSSAKNIVKMTS</sequence>
<dbReference type="InterPro" id="IPR051620">
    <property type="entry name" value="ORF904-like_C"/>
</dbReference>
<dbReference type="PROSITE" id="PS51206">
    <property type="entry name" value="SF3_HELICASE_1"/>
    <property type="match status" value="1"/>
</dbReference>
<dbReference type="InterPro" id="IPR006500">
    <property type="entry name" value="Helicase_put_C_phage/plasmid"/>
</dbReference>
<dbReference type="InterPro" id="IPR054468">
    <property type="entry name" value="NrSPol-like_HBD"/>
</dbReference>
<dbReference type="AlphaFoldDB" id="A0AAU7C4B2"/>
<dbReference type="InterPro" id="IPR027417">
    <property type="entry name" value="P-loop_NTPase"/>
</dbReference>
<evidence type="ECO:0000256" key="4">
    <source>
        <dbReference type="ARBA" id="ARBA00022840"/>
    </source>
</evidence>
<keyword evidence="4" id="KW-0067">ATP-binding</keyword>
<dbReference type="KEGG" id="lalo:ABC765_02230"/>
<dbReference type="SMART" id="SM00885">
    <property type="entry name" value="D5_N"/>
    <property type="match status" value="1"/>
</dbReference>
<proteinExistence type="predicted"/>
<dbReference type="InterPro" id="IPR004968">
    <property type="entry name" value="DNA_primase/NTPase_C"/>
</dbReference>
<name>A0AAU7C4B2_9LACO</name>
<feature type="domain" description="SF3 helicase" evidence="5">
    <location>
        <begin position="488"/>
        <end position="650"/>
    </location>
</feature>
<dbReference type="Pfam" id="PF22763">
    <property type="entry name" value="NrS1-1_pol-like_HBD"/>
    <property type="match status" value="1"/>
</dbReference>
<keyword evidence="2" id="KW-0378">Hydrolase</keyword>
<gene>
    <name evidence="6" type="ORF">ABC765_02230</name>
</gene>
<dbReference type="GO" id="GO:0016787">
    <property type="term" value="F:hydrolase activity"/>
    <property type="evidence" value="ECO:0007669"/>
    <property type="project" value="UniProtKB-KW"/>
</dbReference>
<dbReference type="InterPro" id="IPR014015">
    <property type="entry name" value="Helicase_SF3_DNA-vir"/>
</dbReference>
<dbReference type="SUPFAM" id="SSF46785">
    <property type="entry name" value="Winged helix' DNA-binding domain"/>
    <property type="match status" value="1"/>
</dbReference>